<reference evidence="2 3" key="1">
    <citation type="submission" date="2019-09" db="EMBL/GenBank/DDBJ databases">
        <authorList>
            <person name="Brejova B."/>
        </authorList>
    </citation>
    <scope>NUCLEOTIDE SEQUENCE [LARGE SCALE GENOMIC DNA]</scope>
</reference>
<dbReference type="AlphaFoldDB" id="A0A5E8BK03"/>
<feature type="compositionally biased region" description="Polar residues" evidence="1">
    <location>
        <begin position="339"/>
        <end position="348"/>
    </location>
</feature>
<accession>A0A5E8BK03</accession>
<dbReference type="Proteomes" id="UP000398389">
    <property type="component" value="Unassembled WGS sequence"/>
</dbReference>
<protein>
    <submittedName>
        <fullName evidence="2">Uncharacterized protein</fullName>
    </submittedName>
</protein>
<proteinExistence type="predicted"/>
<sequence length="365" mass="41536">MKNYRFASIDNPNLYRFSGDLTNQFKPGPGHEFGKTHLEFLIDLYNFVFKFNESGGISVRQYLQILESYVPSNIWFHPYVQKAPVHLKIPILFSLSYTMDMRAKDFQAYNFDINLQDRYADEYHHLYNHMWESSLVNRVELDLMKITTSFMGELNIRLPSFFDSKTGLVSEEIRILNQKAVQLEDTNAKTLVYSFYSTFRQTFRYLSYKHNISGAALFAQTLPEPQTPNSPYSLPISLAESSVLISSSFNSISLMNRHTPPLSENSPAGSKKTKRKIKKPSTPSPINSSLSLPKEVKEHVSSSSGANNSILEEKSCDCNKNTSDASINKLDSDDFPNYIATSSKSMSINAKDAIPRKFDDVSESR</sequence>
<evidence type="ECO:0000313" key="2">
    <source>
        <dbReference type="EMBL" id="VVT51591.1"/>
    </source>
</evidence>
<dbReference type="EMBL" id="CABVLU010000002">
    <property type="protein sequence ID" value="VVT51591.1"/>
    <property type="molecule type" value="Genomic_DNA"/>
</dbReference>
<feature type="compositionally biased region" description="Basic and acidic residues" evidence="1">
    <location>
        <begin position="353"/>
        <end position="365"/>
    </location>
</feature>
<gene>
    <name evidence="2" type="ORF">SAPINGB_P003147</name>
</gene>
<name>A0A5E8BK03_9ASCO</name>
<dbReference type="RefSeq" id="XP_031853756.1">
    <property type="nucleotide sequence ID" value="XM_031997865.1"/>
</dbReference>
<feature type="region of interest" description="Disordered" evidence="1">
    <location>
        <begin position="256"/>
        <end position="365"/>
    </location>
</feature>
<dbReference type="GeneID" id="43581965"/>
<feature type="compositionally biased region" description="Low complexity" evidence="1">
    <location>
        <begin position="280"/>
        <end position="289"/>
    </location>
</feature>
<evidence type="ECO:0000313" key="3">
    <source>
        <dbReference type="Proteomes" id="UP000398389"/>
    </source>
</evidence>
<feature type="compositionally biased region" description="Polar residues" evidence="1">
    <location>
        <begin position="301"/>
        <end position="310"/>
    </location>
</feature>
<organism evidence="2 3">
    <name type="scientific">Magnusiomyces paraingens</name>
    <dbReference type="NCBI Taxonomy" id="2606893"/>
    <lineage>
        <taxon>Eukaryota</taxon>
        <taxon>Fungi</taxon>
        <taxon>Dikarya</taxon>
        <taxon>Ascomycota</taxon>
        <taxon>Saccharomycotina</taxon>
        <taxon>Dipodascomycetes</taxon>
        <taxon>Dipodascales</taxon>
        <taxon>Dipodascaceae</taxon>
        <taxon>Magnusiomyces</taxon>
    </lineage>
</organism>
<evidence type="ECO:0000256" key="1">
    <source>
        <dbReference type="SAM" id="MobiDB-lite"/>
    </source>
</evidence>
<keyword evidence="3" id="KW-1185">Reference proteome</keyword>